<dbReference type="RefSeq" id="XP_024345805.1">
    <property type="nucleotide sequence ID" value="XM_024499779.1"/>
</dbReference>
<dbReference type="AlphaFoldDB" id="W6UM89"/>
<dbReference type="KEGG" id="egl:EGR_10530"/>
<evidence type="ECO:0000256" key="1">
    <source>
        <dbReference type="SAM" id="Phobius"/>
    </source>
</evidence>
<evidence type="ECO:0000313" key="2">
    <source>
        <dbReference type="EMBL" id="EUB54609.1"/>
    </source>
</evidence>
<keyword evidence="1" id="KW-0472">Membrane</keyword>
<feature type="transmembrane region" description="Helical" evidence="1">
    <location>
        <begin position="317"/>
        <end position="339"/>
    </location>
</feature>
<organism evidence="2 3">
    <name type="scientific">Echinococcus granulosus</name>
    <name type="common">Hydatid tapeworm</name>
    <dbReference type="NCBI Taxonomy" id="6210"/>
    <lineage>
        <taxon>Eukaryota</taxon>
        <taxon>Metazoa</taxon>
        <taxon>Spiralia</taxon>
        <taxon>Lophotrochozoa</taxon>
        <taxon>Platyhelminthes</taxon>
        <taxon>Cestoda</taxon>
        <taxon>Eucestoda</taxon>
        <taxon>Cyclophyllidea</taxon>
        <taxon>Taeniidae</taxon>
        <taxon>Echinococcus</taxon>
        <taxon>Echinococcus granulosus group</taxon>
    </lineage>
</organism>
<proteinExistence type="predicted"/>
<keyword evidence="1" id="KW-1133">Transmembrane helix</keyword>
<feature type="transmembrane region" description="Helical" evidence="1">
    <location>
        <begin position="160"/>
        <end position="177"/>
    </location>
</feature>
<evidence type="ECO:0000313" key="3">
    <source>
        <dbReference type="Proteomes" id="UP000019149"/>
    </source>
</evidence>
<dbReference type="CTD" id="36346245"/>
<keyword evidence="3" id="KW-1185">Reference proteome</keyword>
<accession>W6UM89</accession>
<protein>
    <submittedName>
        <fullName evidence="2">Uncharacterized protein</fullName>
    </submittedName>
</protein>
<comment type="caution">
    <text evidence="2">The sequence shown here is derived from an EMBL/GenBank/DDBJ whole genome shotgun (WGS) entry which is preliminary data.</text>
</comment>
<gene>
    <name evidence="2" type="ORF">EGR_10530</name>
</gene>
<keyword evidence="1" id="KW-0812">Transmembrane</keyword>
<name>W6UM89_ECHGR</name>
<dbReference type="Proteomes" id="UP000019149">
    <property type="component" value="Unassembled WGS sequence"/>
</dbReference>
<feature type="transmembrane region" description="Helical" evidence="1">
    <location>
        <begin position="49"/>
        <end position="79"/>
    </location>
</feature>
<reference evidence="2 3" key="1">
    <citation type="journal article" date="2013" name="Nat. Genet.">
        <title>The genome of the hydatid tapeworm Echinococcus granulosus.</title>
        <authorList>
            <person name="Zheng H."/>
            <person name="Zhang W."/>
            <person name="Zhang L."/>
            <person name="Zhang Z."/>
            <person name="Li J."/>
            <person name="Lu G."/>
            <person name="Zhu Y."/>
            <person name="Wang Y."/>
            <person name="Huang Y."/>
            <person name="Liu J."/>
            <person name="Kang H."/>
            <person name="Chen J."/>
            <person name="Wang L."/>
            <person name="Chen A."/>
            <person name="Yu S."/>
            <person name="Gao Z."/>
            <person name="Jin L."/>
            <person name="Gu W."/>
            <person name="Wang Z."/>
            <person name="Zhao L."/>
            <person name="Shi B."/>
            <person name="Wen H."/>
            <person name="Lin R."/>
            <person name="Jones M.K."/>
            <person name="Brejova B."/>
            <person name="Vinar T."/>
            <person name="Zhao G."/>
            <person name="McManus D.P."/>
            <person name="Chen Z."/>
            <person name="Zhou Y."/>
            <person name="Wang S."/>
        </authorList>
    </citation>
    <scope>NUCLEOTIDE SEQUENCE [LARGE SCALE GENOMIC DNA]</scope>
</reference>
<dbReference type="GeneID" id="36346245"/>
<dbReference type="EMBL" id="APAU02000230">
    <property type="protein sequence ID" value="EUB54609.1"/>
    <property type="molecule type" value="Genomic_DNA"/>
</dbReference>
<sequence length="363" mass="42155">MIFELLPYFIHKLNILLLFILHKGELAKAVCDDFMGNFGFVLKRLQDSLIYSVFTQMVLFFCSCLFYFQVIIFFASMLFPGTLHLSLLQRYFNCVLSKASLESEKSLPIVLSCSDCSSILPKQIVLWQKLEFRLEVTAKYLIQTVLHGQKNCFTCNRLKILMHFLSFFYLTCMFVPFRHTKMTSGYAFLDFWNKPTCLLPIEARTRNNGCVVDSSFKANLKKNAFLTKSTTDNRNIVVNSAEETYRKFKEYLSYLRGELSNEMQFLNEIDAEALHYGMKDLTLLGTDDPENDSLPHCITNIDVVFALRMSVFKMQKLMLSWILFLPLTFYSNKVLLVALDKQFEKKCNASGIGKRKNKSKVQW</sequence>